<protein>
    <submittedName>
        <fullName evidence="6">NADP-dependent 3-hydroxy acid dehydrogenase YdfG</fullName>
    </submittedName>
</protein>
<evidence type="ECO:0000256" key="4">
    <source>
        <dbReference type="SAM" id="MobiDB-lite"/>
    </source>
</evidence>
<evidence type="ECO:0000313" key="6">
    <source>
        <dbReference type="EMBL" id="MBB3039268.1"/>
    </source>
</evidence>
<dbReference type="InterPro" id="IPR002347">
    <property type="entry name" value="SDR_fam"/>
</dbReference>
<organism evidence="6 7">
    <name type="scientific">Hoyosella altamirensis</name>
    <dbReference type="NCBI Taxonomy" id="616997"/>
    <lineage>
        <taxon>Bacteria</taxon>
        <taxon>Bacillati</taxon>
        <taxon>Actinomycetota</taxon>
        <taxon>Actinomycetes</taxon>
        <taxon>Mycobacteriales</taxon>
        <taxon>Hoyosellaceae</taxon>
        <taxon>Hoyosella</taxon>
    </lineage>
</organism>
<sequence>MREHTGQNRLHGKVIAITGGARGIGAATAAALAEAGAQVVIGDVDRAAAEETAAAIGKAVTALTLDVADIDSFSSFLDDAQTRHGSLDVLINNAGIMPLSRAEEEPSATTAQILAVNLQGVIHGCKQAVIRMKPRRSGHIVNVASIAGKVPFPGAATYAASKAGVLAYSDALRAELRGTGIEVSCVLPGIVNTELATGIAVRGFEPIAPEEVARALVDVLEHPRFEVFVPRQAGFVLKATSVGGRRLSEWLQHALRADTPMLEAIGTPERSHYEKRARQLRTSPQTLQQKEEK</sequence>
<proteinExistence type="inferred from homology"/>
<dbReference type="PROSITE" id="PS00061">
    <property type="entry name" value="ADH_SHORT"/>
    <property type="match status" value="1"/>
</dbReference>
<evidence type="ECO:0000256" key="1">
    <source>
        <dbReference type="ARBA" id="ARBA00006484"/>
    </source>
</evidence>
<accession>A0A839RSS4</accession>
<name>A0A839RSS4_9ACTN</name>
<feature type="region of interest" description="Disordered" evidence="4">
    <location>
        <begin position="267"/>
        <end position="293"/>
    </location>
</feature>
<dbReference type="PANTHER" id="PTHR44196:SF1">
    <property type="entry name" value="DEHYDROGENASE_REDUCTASE SDR FAMILY MEMBER 7B"/>
    <property type="match status" value="1"/>
</dbReference>
<dbReference type="InterPro" id="IPR057326">
    <property type="entry name" value="KR_dom"/>
</dbReference>
<dbReference type="NCBIfam" id="NF005878">
    <property type="entry name" value="PRK07825.1"/>
    <property type="match status" value="1"/>
</dbReference>
<dbReference type="Proteomes" id="UP000567922">
    <property type="component" value="Unassembled WGS sequence"/>
</dbReference>
<dbReference type="EMBL" id="JACHWS010000003">
    <property type="protein sequence ID" value="MBB3039268.1"/>
    <property type="molecule type" value="Genomic_DNA"/>
</dbReference>
<dbReference type="CDD" id="cd05233">
    <property type="entry name" value="SDR_c"/>
    <property type="match status" value="1"/>
</dbReference>
<dbReference type="GO" id="GO:0016491">
    <property type="term" value="F:oxidoreductase activity"/>
    <property type="evidence" value="ECO:0007669"/>
    <property type="project" value="UniProtKB-KW"/>
</dbReference>
<dbReference type="InterPro" id="IPR036291">
    <property type="entry name" value="NAD(P)-bd_dom_sf"/>
</dbReference>
<evidence type="ECO:0000313" key="7">
    <source>
        <dbReference type="Proteomes" id="UP000567922"/>
    </source>
</evidence>
<dbReference type="Pfam" id="PF00106">
    <property type="entry name" value="adh_short"/>
    <property type="match status" value="1"/>
</dbReference>
<dbReference type="PRINTS" id="PR00080">
    <property type="entry name" value="SDRFAMILY"/>
</dbReference>
<dbReference type="SUPFAM" id="SSF51735">
    <property type="entry name" value="NAD(P)-binding Rossmann-fold domains"/>
    <property type="match status" value="1"/>
</dbReference>
<dbReference type="SMART" id="SM00822">
    <property type="entry name" value="PKS_KR"/>
    <property type="match status" value="1"/>
</dbReference>
<dbReference type="GO" id="GO:0016020">
    <property type="term" value="C:membrane"/>
    <property type="evidence" value="ECO:0007669"/>
    <property type="project" value="TreeGrafter"/>
</dbReference>
<dbReference type="Gene3D" id="3.40.50.720">
    <property type="entry name" value="NAD(P)-binding Rossmann-like Domain"/>
    <property type="match status" value="1"/>
</dbReference>
<dbReference type="FunFam" id="3.40.50.720:FF:000084">
    <property type="entry name" value="Short-chain dehydrogenase reductase"/>
    <property type="match status" value="1"/>
</dbReference>
<dbReference type="PRINTS" id="PR00081">
    <property type="entry name" value="GDHRDH"/>
</dbReference>
<comment type="similarity">
    <text evidence="1 3">Belongs to the short-chain dehydrogenases/reductases (SDR) family.</text>
</comment>
<feature type="compositionally biased region" description="Polar residues" evidence="4">
    <location>
        <begin position="280"/>
        <end position="293"/>
    </location>
</feature>
<evidence type="ECO:0000256" key="2">
    <source>
        <dbReference type="ARBA" id="ARBA00023002"/>
    </source>
</evidence>
<evidence type="ECO:0000256" key="3">
    <source>
        <dbReference type="RuleBase" id="RU000363"/>
    </source>
</evidence>
<dbReference type="AlphaFoldDB" id="A0A839RSS4"/>
<keyword evidence="2" id="KW-0560">Oxidoreductase</keyword>
<dbReference type="PANTHER" id="PTHR44196">
    <property type="entry name" value="DEHYDROGENASE/REDUCTASE SDR FAMILY MEMBER 7B"/>
    <property type="match status" value="1"/>
</dbReference>
<comment type="caution">
    <text evidence="6">The sequence shown here is derived from an EMBL/GenBank/DDBJ whole genome shotgun (WGS) entry which is preliminary data.</text>
</comment>
<keyword evidence="7" id="KW-1185">Reference proteome</keyword>
<dbReference type="InterPro" id="IPR020904">
    <property type="entry name" value="Sc_DH/Rdtase_CS"/>
</dbReference>
<reference evidence="6 7" key="1">
    <citation type="submission" date="2020-08" db="EMBL/GenBank/DDBJ databases">
        <title>Sequencing the genomes of 1000 actinobacteria strains.</title>
        <authorList>
            <person name="Klenk H.-P."/>
        </authorList>
    </citation>
    <scope>NUCLEOTIDE SEQUENCE [LARGE SCALE GENOMIC DNA]</scope>
    <source>
        <strain evidence="6 7">DSM 45258</strain>
    </source>
</reference>
<gene>
    <name evidence="6" type="ORF">FHU29_003737</name>
</gene>
<dbReference type="RefSeq" id="WP_064442536.1">
    <property type="nucleotide sequence ID" value="NZ_BDDI01000028.1"/>
</dbReference>
<evidence type="ECO:0000259" key="5">
    <source>
        <dbReference type="SMART" id="SM00822"/>
    </source>
</evidence>
<dbReference type="OrthoDB" id="9775296at2"/>
<feature type="domain" description="Ketoreductase" evidence="5">
    <location>
        <begin position="13"/>
        <end position="194"/>
    </location>
</feature>